<sequence length="189" mass="21823">MMPKITSGTKEWADSNINVFKGCSNDCIYCYAKRMAVVRFGRTTKEKWKDMILNTIAYNKGYRKRKGRIMFPTSHDITEDSLYVCLETLRKLIMAENEVLITTKPCITCIHKIINTFGAFRDQIQFRFTITSDNNAILRHYEPGAPPFIERMGALILAYKTHWKTSVAIEPFLDLNPVPLILKVIPYCT</sequence>
<dbReference type="PANTHER" id="PTHR43432:SF3">
    <property type="entry name" value="SLR0285 PROTEIN"/>
    <property type="match status" value="1"/>
</dbReference>
<comment type="caution">
    <text evidence="4">The sequence shown here is derived from an EMBL/GenBank/DDBJ whole genome shotgun (WGS) entry which is preliminary data.</text>
</comment>
<keyword evidence="3" id="KW-0411">Iron-sulfur</keyword>
<name>A0A0F9HPC5_9ZZZZ</name>
<feature type="non-terminal residue" evidence="4">
    <location>
        <position position="189"/>
    </location>
</feature>
<dbReference type="InterPro" id="IPR040086">
    <property type="entry name" value="MJ0683-like"/>
</dbReference>
<gene>
    <name evidence="4" type="ORF">LCGC14_2039610</name>
</gene>
<organism evidence="4">
    <name type="scientific">marine sediment metagenome</name>
    <dbReference type="NCBI Taxonomy" id="412755"/>
    <lineage>
        <taxon>unclassified sequences</taxon>
        <taxon>metagenomes</taxon>
        <taxon>ecological metagenomes</taxon>
    </lineage>
</organism>
<dbReference type="SFLD" id="SFLDS00029">
    <property type="entry name" value="Radical_SAM"/>
    <property type="match status" value="1"/>
</dbReference>
<evidence type="ECO:0000256" key="1">
    <source>
        <dbReference type="ARBA" id="ARBA00022723"/>
    </source>
</evidence>
<evidence type="ECO:0008006" key="5">
    <source>
        <dbReference type="Google" id="ProtNLM"/>
    </source>
</evidence>
<keyword evidence="2" id="KW-0408">Iron</keyword>
<proteinExistence type="predicted"/>
<dbReference type="AlphaFoldDB" id="A0A0F9HPC5"/>
<protein>
    <recommendedName>
        <fullName evidence="5">Radical SAM core domain-containing protein</fullName>
    </recommendedName>
</protein>
<dbReference type="PANTHER" id="PTHR43432">
    <property type="entry name" value="SLR0285 PROTEIN"/>
    <property type="match status" value="1"/>
</dbReference>
<keyword evidence="1" id="KW-0479">Metal-binding</keyword>
<evidence type="ECO:0000313" key="4">
    <source>
        <dbReference type="EMBL" id="KKL76972.1"/>
    </source>
</evidence>
<dbReference type="InterPro" id="IPR007197">
    <property type="entry name" value="rSAM"/>
</dbReference>
<dbReference type="GO" id="GO:0051536">
    <property type="term" value="F:iron-sulfur cluster binding"/>
    <property type="evidence" value="ECO:0007669"/>
    <property type="project" value="UniProtKB-KW"/>
</dbReference>
<reference evidence="4" key="1">
    <citation type="journal article" date="2015" name="Nature">
        <title>Complex archaea that bridge the gap between prokaryotes and eukaryotes.</title>
        <authorList>
            <person name="Spang A."/>
            <person name="Saw J.H."/>
            <person name="Jorgensen S.L."/>
            <person name="Zaremba-Niedzwiedzka K."/>
            <person name="Martijn J."/>
            <person name="Lind A.E."/>
            <person name="van Eijk R."/>
            <person name="Schleper C."/>
            <person name="Guy L."/>
            <person name="Ettema T.J."/>
        </authorList>
    </citation>
    <scope>NUCLEOTIDE SEQUENCE</scope>
</reference>
<dbReference type="EMBL" id="LAZR01023889">
    <property type="protein sequence ID" value="KKL76972.1"/>
    <property type="molecule type" value="Genomic_DNA"/>
</dbReference>
<dbReference type="GO" id="GO:0003824">
    <property type="term" value="F:catalytic activity"/>
    <property type="evidence" value="ECO:0007669"/>
    <property type="project" value="InterPro"/>
</dbReference>
<dbReference type="GO" id="GO:0046872">
    <property type="term" value="F:metal ion binding"/>
    <property type="evidence" value="ECO:0007669"/>
    <property type="project" value="UniProtKB-KW"/>
</dbReference>
<evidence type="ECO:0000256" key="2">
    <source>
        <dbReference type="ARBA" id="ARBA00023004"/>
    </source>
</evidence>
<accession>A0A0F9HPC5</accession>
<evidence type="ECO:0000256" key="3">
    <source>
        <dbReference type="ARBA" id="ARBA00023014"/>
    </source>
</evidence>
<dbReference type="Gene3D" id="3.80.30.30">
    <property type="match status" value="1"/>
</dbReference>